<dbReference type="Gene3D" id="3.40.630.30">
    <property type="match status" value="1"/>
</dbReference>
<dbReference type="InterPro" id="IPR000182">
    <property type="entry name" value="GNAT_dom"/>
</dbReference>
<evidence type="ECO:0000256" key="1">
    <source>
        <dbReference type="ARBA" id="ARBA00022801"/>
    </source>
</evidence>
<dbReference type="AlphaFoldDB" id="A0A2V4VHN4"/>
<dbReference type="InterPro" id="IPR000086">
    <property type="entry name" value="NUDIX_hydrolase_dom"/>
</dbReference>
<dbReference type="CDD" id="cd04301">
    <property type="entry name" value="NAT_SF"/>
    <property type="match status" value="1"/>
</dbReference>
<dbReference type="InterPro" id="IPR020084">
    <property type="entry name" value="NUDIX_hydrolase_CS"/>
</dbReference>
<evidence type="ECO:0000259" key="3">
    <source>
        <dbReference type="PROSITE" id="PS51186"/>
    </source>
</evidence>
<dbReference type="SUPFAM" id="SSF55811">
    <property type="entry name" value="Nudix"/>
    <property type="match status" value="1"/>
</dbReference>
<accession>A0A2V4VHN4</accession>
<dbReference type="PROSITE" id="PS51186">
    <property type="entry name" value="GNAT"/>
    <property type="match status" value="1"/>
</dbReference>
<dbReference type="PRINTS" id="PR00502">
    <property type="entry name" value="NUDIXFAMILY"/>
</dbReference>
<organism evidence="5 6">
    <name type="scientific">Paenibacillus barcinonensis</name>
    <dbReference type="NCBI Taxonomy" id="198119"/>
    <lineage>
        <taxon>Bacteria</taxon>
        <taxon>Bacillati</taxon>
        <taxon>Bacillota</taxon>
        <taxon>Bacilli</taxon>
        <taxon>Bacillales</taxon>
        <taxon>Paenibacillaceae</taxon>
        <taxon>Paenibacillus</taxon>
    </lineage>
</organism>
<evidence type="ECO:0000313" key="6">
    <source>
        <dbReference type="Proteomes" id="UP000247790"/>
    </source>
</evidence>
<sequence>MARQYNAFQGSKVRLTAPCPEDRVQIAHFTEHYEYLRNMDTDIAVPQTSDETGSSSVRNGQDFEFTLRTLDDNRFLGFVAIYRIEWNNRSAQLAIGIGEERDRGKGYGSDALALILRYAFHELNLNRIALDVIEYNEAARKAYLKAGFREEGRHRAAVLRDGTQYDLISMSILSAEWSAQTGHPISFQPAVVASVESADPPSSDCTPRIGVGAVIVNERGEVLLTWRNRAPEQHTWSIPGGKVDAYETLEAAVIREIKEEVNLDIAIENLLCTAETIRPEQQEHWISMLYSTRVIDGEARNMEEDGAIGKIGWFPLHELPAPLASFAIPALEAAKKQYTGKPNNPSPQ</sequence>
<dbReference type="GO" id="GO:0016787">
    <property type="term" value="F:hydrolase activity"/>
    <property type="evidence" value="ECO:0007669"/>
    <property type="project" value="UniProtKB-KW"/>
</dbReference>
<dbReference type="Gene3D" id="3.90.79.10">
    <property type="entry name" value="Nucleoside Triphosphate Pyrophosphohydrolase"/>
    <property type="match status" value="1"/>
</dbReference>
<feature type="domain" description="N-acetyltransferase" evidence="3">
    <location>
        <begin position="24"/>
        <end position="171"/>
    </location>
</feature>
<gene>
    <name evidence="5" type="ORF">DFQ00_119109</name>
</gene>
<dbReference type="InterPro" id="IPR015797">
    <property type="entry name" value="NUDIX_hydrolase-like_dom_sf"/>
</dbReference>
<dbReference type="EMBL" id="QJSW01000019">
    <property type="protein sequence ID" value="PYE45561.1"/>
    <property type="molecule type" value="Genomic_DNA"/>
</dbReference>
<dbReference type="InterPro" id="IPR020476">
    <property type="entry name" value="Nudix_hydrolase"/>
</dbReference>
<keyword evidence="1 2" id="KW-0378">Hydrolase</keyword>
<dbReference type="Pfam" id="PF13302">
    <property type="entry name" value="Acetyltransf_3"/>
    <property type="match status" value="1"/>
</dbReference>
<evidence type="ECO:0000256" key="2">
    <source>
        <dbReference type="RuleBase" id="RU003476"/>
    </source>
</evidence>
<dbReference type="PANTHER" id="PTHR43415">
    <property type="entry name" value="SPERMIDINE N(1)-ACETYLTRANSFERASE"/>
    <property type="match status" value="1"/>
</dbReference>
<comment type="similarity">
    <text evidence="2">Belongs to the Nudix hydrolase family.</text>
</comment>
<dbReference type="PROSITE" id="PS51462">
    <property type="entry name" value="NUDIX"/>
    <property type="match status" value="1"/>
</dbReference>
<name>A0A2V4VHN4_PAEBA</name>
<dbReference type="PANTHER" id="PTHR43415:SF5">
    <property type="entry name" value="ACETYLTRANSFERASE"/>
    <property type="match status" value="1"/>
</dbReference>
<reference evidence="5 6" key="1">
    <citation type="submission" date="2018-06" db="EMBL/GenBank/DDBJ databases">
        <title>Genomic Encyclopedia of Type Strains, Phase III (KMG-III): the genomes of soil and plant-associated and newly described type strains.</title>
        <authorList>
            <person name="Whitman W."/>
        </authorList>
    </citation>
    <scope>NUCLEOTIDE SEQUENCE [LARGE SCALE GENOMIC DNA]</scope>
    <source>
        <strain evidence="5 6">CECT 7022</strain>
    </source>
</reference>
<dbReference type="InterPro" id="IPR016181">
    <property type="entry name" value="Acyl_CoA_acyltransferase"/>
</dbReference>
<dbReference type="GO" id="GO:0016747">
    <property type="term" value="F:acyltransferase activity, transferring groups other than amino-acyl groups"/>
    <property type="evidence" value="ECO:0007669"/>
    <property type="project" value="InterPro"/>
</dbReference>
<dbReference type="Pfam" id="PF00293">
    <property type="entry name" value="NUDIX"/>
    <property type="match status" value="1"/>
</dbReference>
<protein>
    <submittedName>
        <fullName evidence="5">ADP-ribose pyrophosphatase YjhB (NUDIX family)</fullName>
    </submittedName>
</protein>
<feature type="domain" description="Nudix hydrolase" evidence="4">
    <location>
        <begin position="206"/>
        <end position="336"/>
    </location>
</feature>
<dbReference type="SUPFAM" id="SSF55729">
    <property type="entry name" value="Acyl-CoA N-acyltransferases (Nat)"/>
    <property type="match status" value="1"/>
</dbReference>
<comment type="caution">
    <text evidence="5">The sequence shown here is derived from an EMBL/GenBank/DDBJ whole genome shotgun (WGS) entry which is preliminary data.</text>
</comment>
<dbReference type="Proteomes" id="UP000247790">
    <property type="component" value="Unassembled WGS sequence"/>
</dbReference>
<dbReference type="PROSITE" id="PS00893">
    <property type="entry name" value="NUDIX_BOX"/>
    <property type="match status" value="1"/>
</dbReference>
<proteinExistence type="inferred from homology"/>
<evidence type="ECO:0000259" key="4">
    <source>
        <dbReference type="PROSITE" id="PS51462"/>
    </source>
</evidence>
<evidence type="ECO:0000313" key="5">
    <source>
        <dbReference type="EMBL" id="PYE45561.1"/>
    </source>
</evidence>